<evidence type="ECO:0000259" key="6">
    <source>
        <dbReference type="PROSITE" id="PS50026"/>
    </source>
</evidence>
<keyword evidence="4 5" id="KW-1015">Disulfide bond</keyword>
<dbReference type="InterPro" id="IPR002049">
    <property type="entry name" value="LE_dom"/>
</dbReference>
<dbReference type="STRING" id="29170.A0A368F6D0"/>
<feature type="domain" description="EGF-like" evidence="6">
    <location>
        <begin position="166"/>
        <end position="201"/>
    </location>
</feature>
<dbReference type="OrthoDB" id="5786002at2759"/>
<dbReference type="FunFam" id="2.170.300.10:FF:000002">
    <property type="entry name" value="Multiple epidermal growth factor-like domains 10"/>
    <property type="match status" value="2"/>
</dbReference>
<feature type="disulfide bond" evidence="5">
    <location>
        <begin position="280"/>
        <end position="289"/>
    </location>
</feature>
<comment type="caution">
    <text evidence="7">The sequence shown here is derived from an EMBL/GenBank/DDBJ whole genome shotgun (WGS) entry which is preliminary data.</text>
</comment>
<dbReference type="InterPro" id="IPR000742">
    <property type="entry name" value="EGF"/>
</dbReference>
<dbReference type="Pfam" id="PF00053">
    <property type="entry name" value="EGF_laminin"/>
    <property type="match status" value="1"/>
</dbReference>
<accession>A0A368F6D0</accession>
<proteinExistence type="predicted"/>
<organism evidence="7 8">
    <name type="scientific">Ancylostoma caninum</name>
    <name type="common">Dog hookworm</name>
    <dbReference type="NCBI Taxonomy" id="29170"/>
    <lineage>
        <taxon>Eukaryota</taxon>
        <taxon>Metazoa</taxon>
        <taxon>Ecdysozoa</taxon>
        <taxon>Nematoda</taxon>
        <taxon>Chromadorea</taxon>
        <taxon>Rhabditida</taxon>
        <taxon>Rhabditina</taxon>
        <taxon>Rhabditomorpha</taxon>
        <taxon>Strongyloidea</taxon>
        <taxon>Ancylostomatidae</taxon>
        <taxon>Ancylostomatinae</taxon>
        <taxon>Ancylostoma</taxon>
    </lineage>
</organism>
<feature type="domain" description="EGF-like" evidence="6">
    <location>
        <begin position="217"/>
        <end position="247"/>
    </location>
</feature>
<dbReference type="SMART" id="SM00180">
    <property type="entry name" value="EGF_Lam"/>
    <property type="match status" value="6"/>
</dbReference>
<feature type="domain" description="EGF-like" evidence="6">
    <location>
        <begin position="260"/>
        <end position="290"/>
    </location>
</feature>
<keyword evidence="1 5" id="KW-0245">EGF-like domain</keyword>
<evidence type="ECO:0000256" key="5">
    <source>
        <dbReference type="PROSITE-ProRule" id="PRU00076"/>
    </source>
</evidence>
<dbReference type="CDD" id="cd00055">
    <property type="entry name" value="EGF_Lam"/>
    <property type="match status" value="2"/>
</dbReference>
<keyword evidence="2" id="KW-0732">Signal</keyword>
<sequence length="511" mass="55020">MEPIVTEQLGNVNVCQDGEERDVSGLVLLAILERTVRKSASVKTELRATRSADIAPVKLDGEDESAIDCFIVPACLKGYFGRHCSQTCRCSNQKPCDHITGKCQCPKGYTGHGCTELCPEGTFGEGCRKKCECEENADCDPINGKCFCKPGYFGDDCKSGCVQGRFGPECSELCECANGAICDKETGACICPPGFIGTKCDTPCPSGRYGDRRVICEKVCSCENGGTCDRLSGQCKCAPGFTGLTCNQVCPEGRWGPGCKDKCRCANGAHCDPTTGECKCNLGYMGTTCEQSCPSGKYGLNCTLDCECHGNARCDPIQGCCDCPPGRYGTRCQFGTWKSAALLNFERTDSFQFAQRASMAGTVVSRVPAKTVPLVNQETDSVSVLLDLREIMCVRIRPGNLKTFTLYGHKRVKQSTRNVFYSANHLAKTPPMDLTATSSATVVIIPVIQETVPACAQLASVDPSVNKYAVKADMEKTVNTSVSAIMAQRVIGRRAGVVVLQDTWDPHVSMK</sequence>
<feature type="disulfide bond" evidence="5">
    <location>
        <begin position="237"/>
        <end position="246"/>
    </location>
</feature>
<dbReference type="EMBL" id="JOJR01010589">
    <property type="protein sequence ID" value="RCN25747.1"/>
    <property type="molecule type" value="Genomic_DNA"/>
</dbReference>
<dbReference type="PROSITE" id="PS50026">
    <property type="entry name" value="EGF_3"/>
    <property type="match status" value="3"/>
</dbReference>
<dbReference type="InterPro" id="IPR013032">
    <property type="entry name" value="EGF-like_CS"/>
</dbReference>
<dbReference type="PROSITE" id="PS00022">
    <property type="entry name" value="EGF_1"/>
    <property type="match status" value="4"/>
</dbReference>
<dbReference type="PRINTS" id="PR00011">
    <property type="entry name" value="EGFLAMININ"/>
</dbReference>
<keyword evidence="3" id="KW-0677">Repeat</keyword>
<evidence type="ECO:0000256" key="1">
    <source>
        <dbReference type="ARBA" id="ARBA00022536"/>
    </source>
</evidence>
<reference evidence="7 8" key="1">
    <citation type="submission" date="2014-10" db="EMBL/GenBank/DDBJ databases">
        <title>Draft genome of the hookworm Ancylostoma caninum.</title>
        <authorList>
            <person name="Mitreva M."/>
        </authorList>
    </citation>
    <scope>NUCLEOTIDE SEQUENCE [LARGE SCALE GENOMIC DNA]</scope>
    <source>
        <strain evidence="7 8">Baltimore</strain>
    </source>
</reference>
<dbReference type="PANTHER" id="PTHR24043">
    <property type="entry name" value="SCAVENGER RECEPTOR CLASS F"/>
    <property type="match status" value="1"/>
</dbReference>
<dbReference type="SMART" id="SM00181">
    <property type="entry name" value="EGF"/>
    <property type="match status" value="6"/>
</dbReference>
<gene>
    <name evidence="7" type="ORF">ANCCAN_28538</name>
</gene>
<dbReference type="PANTHER" id="PTHR24043:SF8">
    <property type="entry name" value="EGF-LIKE DOMAIN-CONTAINING PROTEIN"/>
    <property type="match status" value="1"/>
</dbReference>
<dbReference type="AlphaFoldDB" id="A0A368F6D0"/>
<evidence type="ECO:0000256" key="3">
    <source>
        <dbReference type="ARBA" id="ARBA00022737"/>
    </source>
</evidence>
<dbReference type="GO" id="GO:0005044">
    <property type="term" value="F:scavenger receptor activity"/>
    <property type="evidence" value="ECO:0007669"/>
    <property type="project" value="InterPro"/>
</dbReference>
<protein>
    <submittedName>
        <fullName evidence="7">EGF-like domain protein</fullName>
    </submittedName>
</protein>
<dbReference type="Pfam" id="PF12661">
    <property type="entry name" value="hEGF"/>
    <property type="match status" value="1"/>
</dbReference>
<evidence type="ECO:0000256" key="4">
    <source>
        <dbReference type="ARBA" id="ARBA00023157"/>
    </source>
</evidence>
<evidence type="ECO:0000256" key="2">
    <source>
        <dbReference type="ARBA" id="ARBA00022729"/>
    </source>
</evidence>
<name>A0A368F6D0_ANCCA</name>
<comment type="caution">
    <text evidence="5">Lacks conserved residue(s) required for the propagation of feature annotation.</text>
</comment>
<evidence type="ECO:0000313" key="7">
    <source>
        <dbReference type="EMBL" id="RCN25747.1"/>
    </source>
</evidence>
<dbReference type="InterPro" id="IPR042635">
    <property type="entry name" value="MEGF10/SREC1/2-like"/>
</dbReference>
<evidence type="ECO:0000313" key="8">
    <source>
        <dbReference type="Proteomes" id="UP000252519"/>
    </source>
</evidence>
<dbReference type="Proteomes" id="UP000252519">
    <property type="component" value="Unassembled WGS sequence"/>
</dbReference>
<feature type="disulfide bond" evidence="5">
    <location>
        <begin position="191"/>
        <end position="200"/>
    </location>
</feature>
<dbReference type="Gene3D" id="2.170.300.10">
    <property type="entry name" value="Tie2 ligand-binding domain superfamily"/>
    <property type="match status" value="2"/>
</dbReference>
<keyword evidence="8" id="KW-1185">Reference proteome</keyword>